<protein>
    <recommendedName>
        <fullName evidence="1">AB hydrolase-1 domain-containing protein</fullName>
    </recommendedName>
</protein>
<comment type="caution">
    <text evidence="2">The sequence shown here is derived from an EMBL/GenBank/DDBJ whole genome shotgun (WGS) entry which is preliminary data.</text>
</comment>
<dbReference type="PANTHER" id="PTHR37017:SF11">
    <property type="entry name" value="ESTERASE_LIPASE_THIOESTERASE DOMAIN-CONTAINING PROTEIN"/>
    <property type="match status" value="1"/>
</dbReference>
<evidence type="ECO:0000313" key="2">
    <source>
        <dbReference type="EMBL" id="GAA1129011.1"/>
    </source>
</evidence>
<reference evidence="3" key="1">
    <citation type="journal article" date="2019" name="Int. J. Syst. Evol. Microbiol.">
        <title>The Global Catalogue of Microorganisms (GCM) 10K type strain sequencing project: providing services to taxonomists for standard genome sequencing and annotation.</title>
        <authorList>
            <consortium name="The Broad Institute Genomics Platform"/>
            <consortium name="The Broad Institute Genome Sequencing Center for Infectious Disease"/>
            <person name="Wu L."/>
            <person name="Ma J."/>
        </authorList>
    </citation>
    <scope>NUCLEOTIDE SEQUENCE [LARGE SCALE GENOMIC DNA]</scope>
    <source>
        <strain evidence="3">JCM 11813</strain>
    </source>
</reference>
<dbReference type="Proteomes" id="UP001499979">
    <property type="component" value="Unassembled WGS sequence"/>
</dbReference>
<feature type="domain" description="AB hydrolase-1" evidence="1">
    <location>
        <begin position="13"/>
        <end position="230"/>
    </location>
</feature>
<dbReference type="PANTHER" id="PTHR37017">
    <property type="entry name" value="AB HYDROLASE-1 DOMAIN-CONTAINING PROTEIN-RELATED"/>
    <property type="match status" value="1"/>
</dbReference>
<evidence type="ECO:0000313" key="3">
    <source>
        <dbReference type="Proteomes" id="UP001499979"/>
    </source>
</evidence>
<dbReference type="Gene3D" id="3.40.50.1820">
    <property type="entry name" value="alpha/beta hydrolase"/>
    <property type="match status" value="1"/>
</dbReference>
<organism evidence="2 3">
    <name type="scientific">Nocardioides aquiterrae</name>
    <dbReference type="NCBI Taxonomy" id="203799"/>
    <lineage>
        <taxon>Bacteria</taxon>
        <taxon>Bacillati</taxon>
        <taxon>Actinomycetota</taxon>
        <taxon>Actinomycetes</taxon>
        <taxon>Propionibacteriales</taxon>
        <taxon>Nocardioidaceae</taxon>
        <taxon>Nocardioides</taxon>
    </lineage>
</organism>
<evidence type="ECO:0000259" key="1">
    <source>
        <dbReference type="Pfam" id="PF12697"/>
    </source>
</evidence>
<dbReference type="InterPro" id="IPR029058">
    <property type="entry name" value="AB_hydrolase_fold"/>
</dbReference>
<dbReference type="Pfam" id="PF12697">
    <property type="entry name" value="Abhydrolase_6"/>
    <property type="match status" value="1"/>
</dbReference>
<proteinExistence type="predicted"/>
<dbReference type="EMBL" id="BAAAJE010000002">
    <property type="protein sequence ID" value="GAA1129011.1"/>
    <property type="molecule type" value="Genomic_DNA"/>
</dbReference>
<keyword evidence="3" id="KW-1185">Reference proteome</keyword>
<dbReference type="InterPro" id="IPR052897">
    <property type="entry name" value="Sec-Metab_Biosynth_Hydrolase"/>
</dbReference>
<accession>A0ABP4ESD5</accession>
<sequence length="243" mass="26093">MTSPPDSPIASPVVLVPGWWLGAWAWDDVAGRLRADGHDVTALTLPGLEPDHPDRGSVSLADQADAIVAAIEAHERPVVLAVHSGASQPGYLASDRVPDRIATLVYVDTAPGTGAINPDFADAEYPLPATWEELGENLDGISEQQLAEFRERAVPEPAGPMRDAPELSNDARLDVPSVVVATAFPSGEYQKAAAEGAPWLAGLNDLRRLEYVDLPTSHWPMWSRPADLARILDEVARRPARPV</sequence>
<name>A0ABP4ESD5_9ACTN</name>
<dbReference type="RefSeq" id="WP_343905511.1">
    <property type="nucleotide sequence ID" value="NZ_BAAAJE010000002.1"/>
</dbReference>
<gene>
    <name evidence="2" type="ORF">GCM10009606_05960</name>
</gene>
<dbReference type="SUPFAM" id="SSF53474">
    <property type="entry name" value="alpha/beta-Hydrolases"/>
    <property type="match status" value="1"/>
</dbReference>
<dbReference type="InterPro" id="IPR000073">
    <property type="entry name" value="AB_hydrolase_1"/>
</dbReference>